<dbReference type="AlphaFoldDB" id="A0A3B0TUY8"/>
<keyword evidence="2" id="KW-0326">Glycosidase</keyword>
<feature type="domain" description="LTD" evidence="1">
    <location>
        <begin position="21"/>
        <end position="149"/>
    </location>
</feature>
<accession>A0A3B0TUY8</accession>
<dbReference type="GO" id="GO:0008843">
    <property type="term" value="F:endochitinase activity"/>
    <property type="evidence" value="ECO:0007669"/>
    <property type="project" value="UniProtKB-EC"/>
</dbReference>
<dbReference type="PANTHER" id="PTHR37397:SF1">
    <property type="entry name" value="LTD DOMAIN-CONTAINING PROTEIN"/>
    <property type="match status" value="1"/>
</dbReference>
<name>A0A3B0TUY8_9ZZZZ</name>
<dbReference type="PANTHER" id="PTHR37397">
    <property type="entry name" value="SI:CH211-183D21.1"/>
    <property type="match status" value="1"/>
</dbReference>
<gene>
    <name evidence="2" type="ORF">MNBD_BACTEROID01-2288</name>
</gene>
<evidence type="ECO:0000313" key="2">
    <source>
        <dbReference type="EMBL" id="VAW22471.1"/>
    </source>
</evidence>
<proteinExistence type="predicted"/>
<feature type="non-terminal residue" evidence="2">
    <location>
        <position position="649"/>
    </location>
</feature>
<organism evidence="2">
    <name type="scientific">hydrothermal vent metagenome</name>
    <dbReference type="NCBI Taxonomy" id="652676"/>
    <lineage>
        <taxon>unclassified sequences</taxon>
        <taxon>metagenomes</taxon>
        <taxon>ecological metagenomes</taxon>
    </lineage>
</organism>
<dbReference type="EC" id="3.2.1.14" evidence="2"/>
<dbReference type="PROSITE" id="PS51841">
    <property type="entry name" value="LTD"/>
    <property type="match status" value="1"/>
</dbReference>
<evidence type="ECO:0000259" key="1">
    <source>
        <dbReference type="PROSITE" id="PS51841"/>
    </source>
</evidence>
<protein>
    <submittedName>
        <fullName evidence="2">Chitinase</fullName>
        <ecNumber evidence="2">3.2.1.14</ecNumber>
    </submittedName>
</protein>
<sequence>MLTKTHTMKSLLYYSICLLISPFSQQVTSANIIINEIDCDTEGTDNMEFVELYDGGAGNTSLNGLVVVFFNGYNDLSYSSFDLDGYSTDTSGYFVLGNSLVPGVDLIFPNRRLQNGADAVALYEADGTDFPSGTAVTTLNILDAIVYATDDADDPGLLILLNIGEPQVNENMFNEKVSHSVQRMPNGSGGFRNTSTYFAGYPTPDAINKQPVVIDTIAPNIVCKDGIAYLGKDGTASIFVSEIDNGSSDNCGIDRLTLSRSSFSCSDLGAAADIDKVWVNEIHYDNEGPDVGEFVEIAGTAGIDLSGYNLLFYNGSNGKVYMDSPLSGVIDNEKDGFGALPFFIPDIQNGTPDGVALVGHENAVIEFISYEGGLTATNGAAMGMSSASIGVSEPSSTTVGYSLQRTGVGSGGGEFIWDGPITGSPGSINTGQEVKSPSGVVITLTGEDINGNVGSCRALVTVLDSIKPTAVCTDINVYVDAGGQVTIEPAALDGGSADNCGIIDWQAGRTIFSCSEIIVHEALWINELHYDNAGGDINEFIEIAGTAGISLGNFEVYLYNGTNGAVYGSSPLSGVIPDEGNGYGALYFLIPDMQNGAPDGIALVEDGRHLVEFISYEGSILATGGPAAGVGSTDIIVDESSSTPIGFSL</sequence>
<keyword evidence="2" id="KW-0378">Hydrolase</keyword>
<dbReference type="EMBL" id="UOEP01000172">
    <property type="protein sequence ID" value="VAW22471.1"/>
    <property type="molecule type" value="Genomic_DNA"/>
</dbReference>
<dbReference type="InterPro" id="IPR001322">
    <property type="entry name" value="Lamin_tail_dom"/>
</dbReference>
<reference evidence="2" key="1">
    <citation type="submission" date="2018-06" db="EMBL/GenBank/DDBJ databases">
        <authorList>
            <person name="Zhirakovskaya E."/>
        </authorList>
    </citation>
    <scope>NUCLEOTIDE SEQUENCE</scope>
</reference>